<organism evidence="1">
    <name type="scientific">Uncultured archaeon GZfos26G2</name>
    <dbReference type="NCBI Taxonomy" id="3386331"/>
    <lineage>
        <taxon>Archaea</taxon>
        <taxon>Methanobacteriati</taxon>
        <taxon>Methanobacteriota</taxon>
        <taxon>Stenosarchaea group</taxon>
        <taxon>Methanomicrobia</taxon>
        <taxon>Candidatus Methanophagales</taxon>
        <taxon>Candidatus Methanophagaceae</taxon>
        <taxon>Candidatus Methanophaga</taxon>
    </lineage>
</organism>
<accession>Q649N3</accession>
<reference evidence="1" key="2">
    <citation type="submission" date="2004-08" db="EMBL/GenBank/DDBJ databases">
        <authorList>
            <person name="Putnam N."/>
            <person name="Detter J.C."/>
            <person name="Richardson P.M."/>
            <person name="Rokhsar D."/>
        </authorList>
    </citation>
    <scope>NUCLEOTIDE SEQUENCE</scope>
</reference>
<reference evidence="1" key="1">
    <citation type="journal article" date="2004" name="Science">
        <title>Reverse methanogenesis: testing the hypothesis with environmental genomics.</title>
        <authorList>
            <person name="Hallam S.J."/>
            <person name="Putnam N."/>
            <person name="Preston C.M."/>
            <person name="Detter J.C."/>
            <person name="Rokhsar D."/>
            <person name="Richardson P.M."/>
            <person name="DeLong E.F."/>
        </authorList>
    </citation>
    <scope>NUCLEOTIDE SEQUENCE</scope>
</reference>
<dbReference type="EMBL" id="AY714862">
    <property type="protein sequence ID" value="AAU83894.1"/>
    <property type="molecule type" value="Genomic_DNA"/>
</dbReference>
<sequence>MTQLIIPKLLQKKIEEFEEDIKEVMESLGGYAKKHEYKILILLLRKGYTFVEHTGIYKKLTEEYKLKIYSDEEFKNELRIKLGSAKNVQEIKKWKMIVFDDAIDDGESIKKFFDDISEIVSENLEKAQKTLKDISKVYKNGDGTSYKSKNTSDDFIKDLVRRGNIKICAYLVNESNPEWGKKLEAKWGEKITSIIKDEDIGHKEQKEKFIKDVTRIIDFLAHTGEIIDPDHLKIEGKFKEPFSYETIWYILMDISNKISGSVYEPDIKYYHPDKKKITIYNLPCKEWISDDIRNIGIGNSNFQCKIRFIFFFKNGMIEKFQIIPIVNPKIIRGNIGSCNYSGLEKRFCELCTKNVKYENICVDCILFEVTKRVILTFIKDYFLKSEVKDKLKNSLDCKWEYLDNKYEKTKITNFVNELCKLFQE</sequence>
<gene>
    <name evidence="1" type="ORF">GZ34H9_12</name>
</gene>
<evidence type="ECO:0000313" key="1">
    <source>
        <dbReference type="EMBL" id="AAU83894.1"/>
    </source>
</evidence>
<dbReference type="AlphaFoldDB" id="Q649N3"/>
<proteinExistence type="predicted"/>
<name>Q649N3_UNCAG</name>
<protein>
    <submittedName>
        <fullName evidence="1">Uncharacterized protein</fullName>
    </submittedName>
</protein>